<accession>A0A8K0PDQ1</accession>
<evidence type="ECO:0000259" key="12">
    <source>
        <dbReference type="Pfam" id="PF08492"/>
    </source>
</evidence>
<evidence type="ECO:0000256" key="6">
    <source>
        <dbReference type="ARBA" id="ARBA00022824"/>
    </source>
</evidence>
<dbReference type="SUPFAM" id="SSF48452">
    <property type="entry name" value="TPR-like"/>
    <property type="match status" value="1"/>
</dbReference>
<keyword evidence="7 9" id="KW-0733">Signal recognition particle</keyword>
<evidence type="ECO:0000256" key="11">
    <source>
        <dbReference type="SAM" id="MobiDB-lite"/>
    </source>
</evidence>
<feature type="coiled-coil region" evidence="10">
    <location>
        <begin position="186"/>
        <end position="213"/>
    </location>
</feature>
<dbReference type="FunFam" id="1.25.40.10:FF:000512">
    <property type="entry name" value="Signal recognition particle subunit SRP72"/>
    <property type="match status" value="1"/>
</dbReference>
<dbReference type="GO" id="GO:0005786">
    <property type="term" value="C:signal recognition particle, endoplasmic reticulum targeting"/>
    <property type="evidence" value="ECO:0007669"/>
    <property type="project" value="UniProtKB-UniRule"/>
</dbReference>
<evidence type="ECO:0000256" key="7">
    <source>
        <dbReference type="ARBA" id="ARBA00023135"/>
    </source>
</evidence>
<dbReference type="GO" id="GO:0005783">
    <property type="term" value="C:endoplasmic reticulum"/>
    <property type="evidence" value="ECO:0007669"/>
    <property type="project" value="UniProtKB-SubCell"/>
</dbReference>
<comment type="caution">
    <text evidence="13">The sequence shown here is derived from an EMBL/GenBank/DDBJ whole genome shotgun (WGS) entry which is preliminary data.</text>
</comment>
<dbReference type="InterPro" id="IPR026270">
    <property type="entry name" value="SRP72"/>
</dbReference>
<gene>
    <name evidence="13" type="ORF">KVT40_007879</name>
</gene>
<dbReference type="InterPro" id="IPR011990">
    <property type="entry name" value="TPR-like_helical_dom_sf"/>
</dbReference>
<feature type="compositionally biased region" description="Basic and acidic residues" evidence="11">
    <location>
        <begin position="574"/>
        <end position="597"/>
    </location>
</feature>
<dbReference type="PANTHER" id="PTHR14094:SF9">
    <property type="entry name" value="SIGNAL RECOGNITION PARTICLE SUBUNIT SRP72"/>
    <property type="match status" value="1"/>
</dbReference>
<feature type="compositionally biased region" description="Basic residues" evidence="11">
    <location>
        <begin position="647"/>
        <end position="658"/>
    </location>
</feature>
<evidence type="ECO:0000256" key="9">
    <source>
        <dbReference type="PIRNR" id="PIRNR038922"/>
    </source>
</evidence>
<sequence>MASNTLATLLRQSTIDDHEEILKAANATLKTSKNDLEAQHVKTVALLKLDRFEEALHTLDAGGDKLKERAQLEHAYALYKTGSPQEAAKIAAQGKDRGARHVEAQARYRSEDFSRASQLYASLASEHAEVSNEDVDVRINSSAVDAQLEWSSHGHLVKNKKPGRQDLEAFETAYNAACGSIARGELAQAEILLKRSKDLCNALEDLNEDEKRAELLPITVQQVYVLTRLGRIQEAHKIAEGVNVEEISDATSKTISRINSLASADSENAFILQRLLQSTTAIPESDKPFQFQSSGLQKNAAAVALASQKFDGTVRSTAAAISSKPAPTLDLSTNALSVLNAAAHARSQTGKAALKLVLPQLEKRPNDVGLILVIVQLYVLTGNTETATILLEKFLAKLEESSKGAGLEARYAPGLVGTLVSLYSGRGQTRHIRTELAKAAKFWRHKSKSDKDSLTPSVVNLLKAAGSALIESTPEDQKRAHDIFNDLSQTSSSDPYINAGLIASLASTSPESVSQPQTSSLTPIPNLTAGIEAAALEEAGIARPPAPTTTTATKRPAESAPAPKKSKKPKPSKLPKDYDPSKTADPERWLPLRDRSTYRPKGKKGKQKANMFAQGAVDDSAASRPATPAEKVVQGGGGGGGGGGKAKAGKKKGKGGKW</sequence>
<comment type="subcellular location">
    <subcellularLocation>
        <location evidence="2 9">Cytoplasm</location>
    </subcellularLocation>
    <subcellularLocation>
        <location evidence="1">Endoplasmic reticulum</location>
    </subcellularLocation>
</comment>
<proteinExistence type="inferred from homology"/>
<evidence type="ECO:0000256" key="3">
    <source>
        <dbReference type="ARBA" id="ARBA00007676"/>
    </source>
</evidence>
<reference evidence="13" key="1">
    <citation type="submission" date="2021-07" db="EMBL/GenBank/DDBJ databases">
        <title>Elsinoe batatas strain:CRI-CJ2 Genome sequencing and assembly.</title>
        <authorList>
            <person name="Huang L."/>
        </authorList>
    </citation>
    <scope>NUCLEOTIDE SEQUENCE</scope>
    <source>
        <strain evidence="13">CRI-CJ2</strain>
    </source>
</reference>
<evidence type="ECO:0000313" key="13">
    <source>
        <dbReference type="EMBL" id="KAG8624812.1"/>
    </source>
</evidence>
<keyword evidence="5 9" id="KW-0963">Cytoplasm</keyword>
<dbReference type="InterPro" id="IPR013699">
    <property type="entry name" value="Signal_recog_part_SRP72_RNA-bd"/>
</dbReference>
<evidence type="ECO:0000256" key="2">
    <source>
        <dbReference type="ARBA" id="ARBA00004496"/>
    </source>
</evidence>
<feature type="region of interest" description="Disordered" evidence="11">
    <location>
        <begin position="539"/>
        <end position="658"/>
    </location>
</feature>
<dbReference type="InterPro" id="IPR031545">
    <property type="entry name" value="SRP72_TPR-like"/>
</dbReference>
<evidence type="ECO:0000256" key="1">
    <source>
        <dbReference type="ARBA" id="ARBA00004240"/>
    </source>
</evidence>
<dbReference type="PIRSF" id="PIRSF038922">
    <property type="entry name" value="SRP72"/>
    <property type="match status" value="1"/>
</dbReference>
<feature type="compositionally biased region" description="Basic residues" evidence="11">
    <location>
        <begin position="598"/>
        <end position="607"/>
    </location>
</feature>
<keyword evidence="8 9" id="KW-0687">Ribonucleoprotein</keyword>
<evidence type="ECO:0000256" key="10">
    <source>
        <dbReference type="SAM" id="Coils"/>
    </source>
</evidence>
<organism evidence="13 14">
    <name type="scientific">Elsinoe batatas</name>
    <dbReference type="NCBI Taxonomy" id="2601811"/>
    <lineage>
        <taxon>Eukaryota</taxon>
        <taxon>Fungi</taxon>
        <taxon>Dikarya</taxon>
        <taxon>Ascomycota</taxon>
        <taxon>Pezizomycotina</taxon>
        <taxon>Dothideomycetes</taxon>
        <taxon>Dothideomycetidae</taxon>
        <taxon>Myriangiales</taxon>
        <taxon>Elsinoaceae</taxon>
        <taxon>Elsinoe</taxon>
    </lineage>
</organism>
<dbReference type="EMBL" id="JAESVG020000009">
    <property type="protein sequence ID" value="KAG8624812.1"/>
    <property type="molecule type" value="Genomic_DNA"/>
</dbReference>
<dbReference type="AlphaFoldDB" id="A0A8K0PDQ1"/>
<keyword evidence="6" id="KW-0256">Endoplasmic reticulum</keyword>
<protein>
    <recommendedName>
        <fullName evidence="4 9">Signal recognition particle subunit SRP72</fullName>
    </recommendedName>
</protein>
<keyword evidence="10" id="KW-0175">Coiled coil</keyword>
<feature type="compositionally biased region" description="Low complexity" evidence="11">
    <location>
        <begin position="539"/>
        <end position="563"/>
    </location>
</feature>
<evidence type="ECO:0000256" key="4">
    <source>
        <dbReference type="ARBA" id="ARBA00018350"/>
    </source>
</evidence>
<dbReference type="GO" id="GO:0008312">
    <property type="term" value="F:7S RNA binding"/>
    <property type="evidence" value="ECO:0007669"/>
    <property type="project" value="InterPro"/>
</dbReference>
<comment type="function">
    <text evidence="9">Component of the signal recognition particle (SRP) complex, a ribonucleoprotein complex that mediates the cotranslational targeting of secretory and membrane proteins to the endoplasmic reticulum (ER).</text>
</comment>
<dbReference type="Pfam" id="PF17004">
    <property type="entry name" value="SRP_TPR_like"/>
    <property type="match status" value="1"/>
</dbReference>
<feature type="domain" description="Signal recognition particle SRP72 subunit RNA-binding" evidence="12">
    <location>
        <begin position="559"/>
        <end position="600"/>
    </location>
</feature>
<dbReference type="Gene3D" id="1.25.40.10">
    <property type="entry name" value="Tetratricopeptide repeat domain"/>
    <property type="match status" value="1"/>
</dbReference>
<evidence type="ECO:0000256" key="5">
    <source>
        <dbReference type="ARBA" id="ARBA00022490"/>
    </source>
</evidence>
<dbReference type="Pfam" id="PF08492">
    <property type="entry name" value="SRP72"/>
    <property type="match status" value="1"/>
</dbReference>
<evidence type="ECO:0000256" key="8">
    <source>
        <dbReference type="ARBA" id="ARBA00023274"/>
    </source>
</evidence>
<feature type="compositionally biased region" description="Basic residues" evidence="11">
    <location>
        <begin position="564"/>
        <end position="573"/>
    </location>
</feature>
<feature type="compositionally biased region" description="Gly residues" evidence="11">
    <location>
        <begin position="634"/>
        <end position="646"/>
    </location>
</feature>
<dbReference type="PANTHER" id="PTHR14094">
    <property type="entry name" value="SIGNAL RECOGNITION PARTICLE 72"/>
    <property type="match status" value="1"/>
</dbReference>
<evidence type="ECO:0000313" key="14">
    <source>
        <dbReference type="Proteomes" id="UP000809789"/>
    </source>
</evidence>
<keyword evidence="14" id="KW-1185">Reference proteome</keyword>
<dbReference type="GO" id="GO:0043022">
    <property type="term" value="F:ribosome binding"/>
    <property type="evidence" value="ECO:0007669"/>
    <property type="project" value="TreeGrafter"/>
</dbReference>
<dbReference type="Proteomes" id="UP000809789">
    <property type="component" value="Unassembled WGS sequence"/>
</dbReference>
<dbReference type="OrthoDB" id="5421607at2759"/>
<dbReference type="GO" id="GO:0006614">
    <property type="term" value="P:SRP-dependent cotranslational protein targeting to membrane"/>
    <property type="evidence" value="ECO:0007669"/>
    <property type="project" value="UniProtKB-UniRule"/>
</dbReference>
<name>A0A8K0PDQ1_9PEZI</name>
<comment type="similarity">
    <text evidence="3 9">Belongs to the SRP72 family.</text>
</comment>